<dbReference type="EMBL" id="HG806358">
    <property type="protein sequence ID" value="CDW58530.1"/>
    <property type="molecule type" value="Genomic_DNA"/>
</dbReference>
<evidence type="ECO:0000259" key="2">
    <source>
        <dbReference type="PROSITE" id="PS50202"/>
    </source>
</evidence>
<accession>A0A077ZIU2</accession>
<organism evidence="3 4">
    <name type="scientific">Trichuris trichiura</name>
    <name type="common">Whipworm</name>
    <name type="synonym">Trichocephalus trichiurus</name>
    <dbReference type="NCBI Taxonomy" id="36087"/>
    <lineage>
        <taxon>Eukaryota</taxon>
        <taxon>Metazoa</taxon>
        <taxon>Ecdysozoa</taxon>
        <taxon>Nematoda</taxon>
        <taxon>Enoplea</taxon>
        <taxon>Dorylaimia</taxon>
        <taxon>Trichinellida</taxon>
        <taxon>Trichuridae</taxon>
        <taxon>Trichuris</taxon>
    </lineage>
</organism>
<dbReference type="SUPFAM" id="SSF49354">
    <property type="entry name" value="PapD-like"/>
    <property type="match status" value="1"/>
</dbReference>
<proteinExistence type="predicted"/>
<feature type="domain" description="MSP" evidence="2">
    <location>
        <begin position="4"/>
        <end position="125"/>
    </location>
</feature>
<sequence>MCDHVILQDVFADPLVWRLRSTNGQYYVKRIHLDNKAKESITFYLHSSNTSRVFPYPKYGILPPESQRYVRVKVGGFSAPTPCKEYVVVAFAVVPKNANYKTAGQLWSGFDQPLLVRKTFTVQFLYEPENVSCTKSLLEDPYALQTPSSHFDSDEESKEDSDNLEK</sequence>
<dbReference type="PROSITE" id="PS50202">
    <property type="entry name" value="MSP"/>
    <property type="match status" value="1"/>
</dbReference>
<feature type="region of interest" description="Disordered" evidence="1">
    <location>
        <begin position="144"/>
        <end position="166"/>
    </location>
</feature>
<protein>
    <submittedName>
        <fullName evidence="3">Major sperm protein</fullName>
    </submittedName>
</protein>
<dbReference type="InterPro" id="IPR008962">
    <property type="entry name" value="PapD-like_sf"/>
</dbReference>
<dbReference type="InterPro" id="IPR000535">
    <property type="entry name" value="MSP_dom"/>
</dbReference>
<dbReference type="InterPro" id="IPR013783">
    <property type="entry name" value="Ig-like_fold"/>
</dbReference>
<evidence type="ECO:0000313" key="3">
    <source>
        <dbReference type="EMBL" id="CDW58530.1"/>
    </source>
</evidence>
<keyword evidence="4" id="KW-1185">Reference proteome</keyword>
<evidence type="ECO:0000256" key="1">
    <source>
        <dbReference type="SAM" id="MobiDB-lite"/>
    </source>
</evidence>
<name>A0A077ZIU2_TRITR</name>
<reference evidence="3" key="2">
    <citation type="submission" date="2014-03" db="EMBL/GenBank/DDBJ databases">
        <title>The whipworm genome and dual-species transcriptomics of an intimate host-pathogen interaction.</title>
        <authorList>
            <person name="Foth B.J."/>
            <person name="Tsai I.J."/>
            <person name="Reid A.J."/>
            <person name="Bancroft A.J."/>
            <person name="Nichol S."/>
            <person name="Tracey A."/>
            <person name="Holroyd N."/>
            <person name="Cotton J.A."/>
            <person name="Stanley E.J."/>
            <person name="Zarowiecki M."/>
            <person name="Liu J.Z."/>
            <person name="Huckvale T."/>
            <person name="Cooper P.J."/>
            <person name="Grencis R.K."/>
            <person name="Berriman M."/>
        </authorList>
    </citation>
    <scope>NUCLEOTIDE SEQUENCE [LARGE SCALE GENOMIC DNA]</scope>
</reference>
<dbReference type="Gene3D" id="2.60.40.10">
    <property type="entry name" value="Immunoglobulins"/>
    <property type="match status" value="1"/>
</dbReference>
<dbReference type="Proteomes" id="UP000030665">
    <property type="component" value="Unassembled WGS sequence"/>
</dbReference>
<evidence type="ECO:0000313" key="4">
    <source>
        <dbReference type="Proteomes" id="UP000030665"/>
    </source>
</evidence>
<reference evidence="3" key="1">
    <citation type="submission" date="2014-01" db="EMBL/GenBank/DDBJ databases">
        <authorList>
            <person name="Aslett M."/>
        </authorList>
    </citation>
    <scope>NUCLEOTIDE SEQUENCE</scope>
</reference>
<gene>
    <name evidence="3" type="ORF">TTRE_0000684801</name>
</gene>
<dbReference type="AlphaFoldDB" id="A0A077ZIU2"/>